<feature type="chain" id="PRO_5038701828" evidence="2">
    <location>
        <begin position="34"/>
        <end position="193"/>
    </location>
</feature>
<name>A0A9D3WW63_9SAUR</name>
<keyword evidence="4" id="KW-1185">Reference proteome</keyword>
<proteinExistence type="predicted"/>
<keyword evidence="2" id="KW-0732">Signal</keyword>
<dbReference type="AlphaFoldDB" id="A0A9D3WW63"/>
<evidence type="ECO:0000256" key="2">
    <source>
        <dbReference type="SAM" id="SignalP"/>
    </source>
</evidence>
<protein>
    <submittedName>
        <fullName evidence="3">Uncharacterized protein</fullName>
    </submittedName>
</protein>
<accession>A0A9D3WW63</accession>
<dbReference type="EMBL" id="JAHDVG010000486">
    <property type="protein sequence ID" value="KAH1168443.1"/>
    <property type="molecule type" value="Genomic_DNA"/>
</dbReference>
<feature type="signal peptide" evidence="2">
    <location>
        <begin position="1"/>
        <end position="33"/>
    </location>
</feature>
<dbReference type="Proteomes" id="UP000827986">
    <property type="component" value="Unassembled WGS sequence"/>
</dbReference>
<feature type="compositionally biased region" description="Low complexity" evidence="1">
    <location>
        <begin position="98"/>
        <end position="117"/>
    </location>
</feature>
<reference evidence="3" key="1">
    <citation type="submission" date="2021-09" db="EMBL/GenBank/DDBJ databases">
        <title>The genome of Mauremys mutica provides insights into the evolution of semi-aquatic lifestyle.</title>
        <authorList>
            <person name="Gong S."/>
            <person name="Gao Y."/>
        </authorList>
    </citation>
    <scope>NUCLEOTIDE SEQUENCE</scope>
    <source>
        <strain evidence="3">MM-2020</strain>
        <tissue evidence="3">Muscle</tissue>
    </source>
</reference>
<evidence type="ECO:0000313" key="4">
    <source>
        <dbReference type="Proteomes" id="UP000827986"/>
    </source>
</evidence>
<organism evidence="3 4">
    <name type="scientific">Mauremys mutica</name>
    <name type="common">yellowpond turtle</name>
    <dbReference type="NCBI Taxonomy" id="74926"/>
    <lineage>
        <taxon>Eukaryota</taxon>
        <taxon>Metazoa</taxon>
        <taxon>Chordata</taxon>
        <taxon>Craniata</taxon>
        <taxon>Vertebrata</taxon>
        <taxon>Euteleostomi</taxon>
        <taxon>Archelosauria</taxon>
        <taxon>Testudinata</taxon>
        <taxon>Testudines</taxon>
        <taxon>Cryptodira</taxon>
        <taxon>Durocryptodira</taxon>
        <taxon>Testudinoidea</taxon>
        <taxon>Geoemydidae</taxon>
        <taxon>Geoemydinae</taxon>
        <taxon>Mauremys</taxon>
    </lineage>
</organism>
<comment type="caution">
    <text evidence="3">The sequence shown here is derived from an EMBL/GenBank/DDBJ whole genome shotgun (WGS) entry which is preliminary data.</text>
</comment>
<feature type="non-terminal residue" evidence="3">
    <location>
        <position position="193"/>
    </location>
</feature>
<gene>
    <name evidence="3" type="ORF">KIL84_003926</name>
</gene>
<feature type="region of interest" description="Disordered" evidence="1">
    <location>
        <begin position="47"/>
        <end position="158"/>
    </location>
</feature>
<sequence length="193" mass="19952">MGKVAGRSPAGRRVALLAGTWLVQLLCTFGTSGAEITCRVCLAPGKPPRPQRGFFFVPGGPGRGEEARRFPAAAGKVTSPAAPGQETPTGQPGRSASPARSAGPGLPRAPPRGAAPRGGRRSRSPAERRRARGVPAERGQQGREAAGAPPEPPQGKATRFRLEELKLSSSTCALTGDSAHNQAMVHWSGHNSS</sequence>
<evidence type="ECO:0000313" key="3">
    <source>
        <dbReference type="EMBL" id="KAH1168443.1"/>
    </source>
</evidence>
<evidence type="ECO:0000256" key="1">
    <source>
        <dbReference type="SAM" id="MobiDB-lite"/>
    </source>
</evidence>